<dbReference type="GO" id="GO:0016020">
    <property type="term" value="C:membrane"/>
    <property type="evidence" value="ECO:0007669"/>
    <property type="project" value="UniProtKB-SubCell"/>
</dbReference>
<comment type="caution">
    <text evidence="8">The sequence shown here is derived from an EMBL/GenBank/DDBJ whole genome shotgun (WGS) entry which is preliminary data.</text>
</comment>
<feature type="transmembrane region" description="Helical" evidence="6">
    <location>
        <begin position="27"/>
        <end position="52"/>
    </location>
</feature>
<gene>
    <name evidence="8" type="ORF">FDP41_008655</name>
</gene>
<dbReference type="AlphaFoldDB" id="A0A6A5BER4"/>
<dbReference type="Proteomes" id="UP000444721">
    <property type="component" value="Unassembled WGS sequence"/>
</dbReference>
<evidence type="ECO:0000313" key="9">
    <source>
        <dbReference type="Proteomes" id="UP000444721"/>
    </source>
</evidence>
<dbReference type="OrthoDB" id="408954at2759"/>
<evidence type="ECO:0000256" key="6">
    <source>
        <dbReference type="SAM" id="Phobius"/>
    </source>
</evidence>
<evidence type="ECO:0000256" key="1">
    <source>
        <dbReference type="ARBA" id="ARBA00004370"/>
    </source>
</evidence>
<evidence type="ECO:0000313" key="8">
    <source>
        <dbReference type="EMBL" id="KAF0972991.1"/>
    </source>
</evidence>
<dbReference type="InterPro" id="IPR006694">
    <property type="entry name" value="Fatty_acid_hydroxylase"/>
</dbReference>
<feature type="region of interest" description="Disordered" evidence="5">
    <location>
        <begin position="63"/>
        <end position="90"/>
    </location>
</feature>
<proteinExistence type="predicted"/>
<accession>A0A6A5BER4</accession>
<dbReference type="PANTHER" id="PTHR11863">
    <property type="entry name" value="STEROL DESATURASE"/>
    <property type="match status" value="1"/>
</dbReference>
<dbReference type="GO" id="GO:0005506">
    <property type="term" value="F:iron ion binding"/>
    <property type="evidence" value="ECO:0007669"/>
    <property type="project" value="InterPro"/>
</dbReference>
<evidence type="ECO:0000256" key="3">
    <source>
        <dbReference type="ARBA" id="ARBA00022989"/>
    </source>
</evidence>
<dbReference type="GO" id="GO:0016491">
    <property type="term" value="F:oxidoreductase activity"/>
    <property type="evidence" value="ECO:0007669"/>
    <property type="project" value="InterPro"/>
</dbReference>
<name>A0A6A5BER4_NAEFO</name>
<dbReference type="Pfam" id="PF04116">
    <property type="entry name" value="FA_hydroxylase"/>
    <property type="match status" value="1"/>
</dbReference>
<dbReference type="VEuPathDB" id="AmoebaDB:NfTy_007780"/>
<feature type="transmembrane region" description="Helical" evidence="6">
    <location>
        <begin position="166"/>
        <end position="191"/>
    </location>
</feature>
<keyword evidence="2 6" id="KW-0812">Transmembrane</keyword>
<dbReference type="VEuPathDB" id="AmoebaDB:NF0022670"/>
<dbReference type="GO" id="GO:0008610">
    <property type="term" value="P:lipid biosynthetic process"/>
    <property type="evidence" value="ECO:0007669"/>
    <property type="project" value="InterPro"/>
</dbReference>
<evidence type="ECO:0000256" key="2">
    <source>
        <dbReference type="ARBA" id="ARBA00022692"/>
    </source>
</evidence>
<reference evidence="8 9" key="1">
    <citation type="journal article" date="2019" name="Sci. Rep.">
        <title>Nanopore sequencing improves the draft genome of the human pathogenic amoeba Naegleria fowleri.</title>
        <authorList>
            <person name="Liechti N."/>
            <person name="Schurch N."/>
            <person name="Bruggmann R."/>
            <person name="Wittwer M."/>
        </authorList>
    </citation>
    <scope>NUCLEOTIDE SEQUENCE [LARGE SCALE GENOMIC DNA]</scope>
    <source>
        <strain evidence="8 9">ATCC 30894</strain>
    </source>
</reference>
<feature type="domain" description="Fatty acid hydroxylase" evidence="7">
    <location>
        <begin position="173"/>
        <end position="303"/>
    </location>
</feature>
<evidence type="ECO:0000256" key="5">
    <source>
        <dbReference type="SAM" id="MobiDB-lite"/>
    </source>
</evidence>
<organism evidence="8 9">
    <name type="scientific">Naegleria fowleri</name>
    <name type="common">Brain eating amoeba</name>
    <dbReference type="NCBI Taxonomy" id="5763"/>
    <lineage>
        <taxon>Eukaryota</taxon>
        <taxon>Discoba</taxon>
        <taxon>Heterolobosea</taxon>
        <taxon>Tetramitia</taxon>
        <taxon>Eutetramitia</taxon>
        <taxon>Vahlkampfiidae</taxon>
        <taxon>Naegleria</taxon>
    </lineage>
</organism>
<evidence type="ECO:0000256" key="4">
    <source>
        <dbReference type="ARBA" id="ARBA00023136"/>
    </source>
</evidence>
<evidence type="ECO:0000259" key="7">
    <source>
        <dbReference type="Pfam" id="PF04116"/>
    </source>
</evidence>
<dbReference type="OMA" id="NEHAYHH"/>
<protein>
    <recommendedName>
        <fullName evidence="7">Fatty acid hydroxylase domain-containing protein</fullName>
    </recommendedName>
</protein>
<keyword evidence="9" id="KW-1185">Reference proteome</keyword>
<keyword evidence="4 6" id="KW-0472">Membrane</keyword>
<feature type="transmembrane region" description="Helical" evidence="6">
    <location>
        <begin position="134"/>
        <end position="154"/>
    </location>
</feature>
<dbReference type="VEuPathDB" id="AmoebaDB:FDP41_008655"/>
<dbReference type="GeneID" id="68115873"/>
<dbReference type="EMBL" id="VFQX01000063">
    <property type="protein sequence ID" value="KAF0972991.1"/>
    <property type="molecule type" value="Genomic_DNA"/>
</dbReference>
<feature type="compositionally biased region" description="Low complexity" evidence="5">
    <location>
        <begin position="63"/>
        <end position="79"/>
    </location>
</feature>
<comment type="subcellular location">
    <subcellularLocation>
        <location evidence="1">Membrane</location>
    </subcellularLocation>
</comment>
<dbReference type="RefSeq" id="XP_044557704.1">
    <property type="nucleotide sequence ID" value="XM_044712532.1"/>
</dbReference>
<dbReference type="InterPro" id="IPR050307">
    <property type="entry name" value="Sterol_Desaturase_Related"/>
</dbReference>
<sequence>MMNSAASSSPTLFEKFWKQYFEEVPEVVAFGVYPFVVQLLSYWLINLPFIVYQYGKVEQQQKSRQQHQSSATSSPLTDSSEVEKENSSPKGTSFFANSLIQKYVSFLDHYLINPDHAPIDSEFFSRILWHVTKLHFLVALPLSVIMSLVAEPVFDRSYESLASTSLFSVLFHFLVFIICDEVLFFILHYAFHKVSFLYKHIHYFHHELRYTVSVGCEYAHPLEFLFGNIVPVLLGPFLMRTHLIWYLVWIAYKLLETSYVHSGFDFKLFGYLQFGTNEHAYHHSHYQDAYGSWYGFMDMMFGTMNHFKEYSKKKKLK</sequence>
<keyword evidence="3 6" id="KW-1133">Transmembrane helix</keyword>